<dbReference type="EMBL" id="CP089984">
    <property type="protein sequence ID" value="WXB18550.1"/>
    <property type="molecule type" value="Genomic_DNA"/>
</dbReference>
<accession>A0ABZ2M7T7</accession>
<keyword evidence="3" id="KW-1185">Reference proteome</keyword>
<feature type="compositionally biased region" description="Pro residues" evidence="1">
    <location>
        <begin position="36"/>
        <end position="54"/>
    </location>
</feature>
<name>A0ABZ2M7T7_9BACT</name>
<evidence type="ECO:0000313" key="3">
    <source>
        <dbReference type="Proteomes" id="UP001370348"/>
    </source>
</evidence>
<dbReference type="Proteomes" id="UP001370348">
    <property type="component" value="Chromosome"/>
</dbReference>
<gene>
    <name evidence="2" type="ORF">LZC94_15075</name>
</gene>
<protein>
    <submittedName>
        <fullName evidence="2">Uncharacterized protein</fullName>
    </submittedName>
</protein>
<evidence type="ECO:0000313" key="2">
    <source>
        <dbReference type="EMBL" id="WXB18550.1"/>
    </source>
</evidence>
<proteinExistence type="predicted"/>
<feature type="region of interest" description="Disordered" evidence="1">
    <location>
        <begin position="30"/>
        <end position="58"/>
    </location>
</feature>
<sequence length="450" mass="48166">MSFRSRQLLIPLAIGIVGAAAILAVRARHTSDPSTAPEPPASSGWTPPPAPGPRGPVTVSLYDDGAPLADRWVIFHDATGAVITEAKSNEAGKATADVPRDAMVTVAYGTSIRQLVTITGVQMGDELVVGEEEDEGEAARVVNTARVTLPGPQKNAARYTVSLGVGATEVAKLEGPLPLPIAKRFVADGETFPVLGEAIDPKGEPIAYTLGSGKLPKPDVRLPAWSTSFRALTFVFSDLQEGMTSVDGDLAIVAHENDRFERPRRTATLAEDALLRFSVPRALRGNVTYRLEFSYGSSPDKAVLSQNVVTMPDTTPLHLREALLPRVSSATVEPTDDIARPVVRYRIAGDPSAADAAVVRLAWPETREHLWTFLTPPAGPARVRAPELPAHLADWRPSTKAVTAAAALVEASFYAGFDDVRHEGLGEISEDPKSDEPRFFRYSATGDLTF</sequence>
<evidence type="ECO:0000256" key="1">
    <source>
        <dbReference type="SAM" id="MobiDB-lite"/>
    </source>
</evidence>
<dbReference type="RefSeq" id="WP_394828181.1">
    <property type="nucleotide sequence ID" value="NZ_CP089984.1"/>
</dbReference>
<reference evidence="2 3" key="1">
    <citation type="submission" date="2021-12" db="EMBL/GenBank/DDBJ databases">
        <title>Discovery of the Pendulisporaceae a myxobacterial family with distinct sporulation behavior and unique specialized metabolism.</title>
        <authorList>
            <person name="Garcia R."/>
            <person name="Popoff A."/>
            <person name="Bader C.D."/>
            <person name="Loehr J."/>
            <person name="Walesch S."/>
            <person name="Walt C."/>
            <person name="Boldt J."/>
            <person name="Bunk B."/>
            <person name="Haeckl F.J.F.P.J."/>
            <person name="Gunesch A.P."/>
            <person name="Birkelbach J."/>
            <person name="Nuebel U."/>
            <person name="Pietschmann T."/>
            <person name="Bach T."/>
            <person name="Mueller R."/>
        </authorList>
    </citation>
    <scope>NUCLEOTIDE SEQUENCE [LARGE SCALE GENOMIC DNA]</scope>
    <source>
        <strain evidence="2 3">MSr11954</strain>
    </source>
</reference>
<organism evidence="2 3">
    <name type="scientific">Pendulispora albinea</name>
    <dbReference type="NCBI Taxonomy" id="2741071"/>
    <lineage>
        <taxon>Bacteria</taxon>
        <taxon>Pseudomonadati</taxon>
        <taxon>Myxococcota</taxon>
        <taxon>Myxococcia</taxon>
        <taxon>Myxococcales</taxon>
        <taxon>Sorangiineae</taxon>
        <taxon>Pendulisporaceae</taxon>
        <taxon>Pendulispora</taxon>
    </lineage>
</organism>